<evidence type="ECO:0000256" key="1">
    <source>
        <dbReference type="SAM" id="SignalP"/>
    </source>
</evidence>
<feature type="signal peptide" evidence="1">
    <location>
        <begin position="1"/>
        <end position="20"/>
    </location>
</feature>
<sequence length="189" mass="21145">MNIKHLLTFIIAIACAFTLAACDDVESTSAYEDKQSTLKLADKFSDGQSTPNDIDYSLERYNLIRRAYWVNGQREKAIQLPSKIQKPMGYILLMNSSAVVGTFTVDGKVSSLNSFLTPDSEYYELVQGGSHTEVNEWLPDVDGSYGENDNGIFFFTPDGKYIEWTGEYMYSDIPFDVEAPIVNVIGGEE</sequence>
<proteinExistence type="predicted"/>
<gene>
    <name evidence="2" type="ORF">ERS132462_01703</name>
</gene>
<dbReference type="EMBL" id="FIFN01000019">
    <property type="protein sequence ID" value="CYU26596.1"/>
    <property type="molecule type" value="Genomic_DNA"/>
</dbReference>
<reference evidence="2 3" key="1">
    <citation type="submission" date="2016-02" db="EMBL/GenBank/DDBJ databases">
        <authorList>
            <consortium name="Pathogen Informatics"/>
        </authorList>
    </citation>
    <scope>NUCLEOTIDE SEQUENCE [LARGE SCALE GENOMIC DNA]</scope>
    <source>
        <strain evidence="2 3">LSS100</strain>
    </source>
</reference>
<accession>A0A116KQ10</accession>
<dbReference type="RefSeq" id="WP_044670345.1">
    <property type="nucleotide sequence ID" value="NZ_CEDC01000003.1"/>
</dbReference>
<evidence type="ECO:0008006" key="4">
    <source>
        <dbReference type="Google" id="ProtNLM"/>
    </source>
</evidence>
<evidence type="ECO:0000313" key="2">
    <source>
        <dbReference type="EMBL" id="CYU26596.1"/>
    </source>
</evidence>
<organism evidence="2 3">
    <name type="scientific">Streptococcus suis</name>
    <dbReference type="NCBI Taxonomy" id="1307"/>
    <lineage>
        <taxon>Bacteria</taxon>
        <taxon>Bacillati</taxon>
        <taxon>Bacillota</taxon>
        <taxon>Bacilli</taxon>
        <taxon>Lactobacillales</taxon>
        <taxon>Streptococcaceae</taxon>
        <taxon>Streptococcus</taxon>
    </lineage>
</organism>
<protein>
    <recommendedName>
        <fullName evidence="4">Lipoprotein</fullName>
    </recommendedName>
</protein>
<dbReference type="PROSITE" id="PS51257">
    <property type="entry name" value="PROKAR_LIPOPROTEIN"/>
    <property type="match status" value="1"/>
</dbReference>
<keyword evidence="1" id="KW-0732">Signal</keyword>
<evidence type="ECO:0000313" key="3">
    <source>
        <dbReference type="Proteomes" id="UP000072003"/>
    </source>
</evidence>
<feature type="chain" id="PRO_5039097501" description="Lipoprotein" evidence="1">
    <location>
        <begin position="21"/>
        <end position="189"/>
    </location>
</feature>
<dbReference type="Proteomes" id="UP000072003">
    <property type="component" value="Unassembled WGS sequence"/>
</dbReference>
<dbReference type="AlphaFoldDB" id="A0A116KQ10"/>
<name>A0A116KQ10_STRSU</name>